<evidence type="ECO:0000313" key="3">
    <source>
        <dbReference type="EMBL" id="SCZ78731.1"/>
    </source>
</evidence>
<feature type="region of interest" description="Disordered" evidence="1">
    <location>
        <begin position="1"/>
        <end position="21"/>
    </location>
</feature>
<keyword evidence="2" id="KW-0812">Transmembrane</keyword>
<keyword evidence="4" id="KW-1185">Reference proteome</keyword>
<evidence type="ECO:0000256" key="1">
    <source>
        <dbReference type="SAM" id="MobiDB-lite"/>
    </source>
</evidence>
<proteinExistence type="predicted"/>
<keyword evidence="2" id="KW-1133">Transmembrane helix</keyword>
<gene>
    <name evidence="3" type="ORF">SAMN03080599_01406</name>
</gene>
<dbReference type="Proteomes" id="UP000199208">
    <property type="component" value="Unassembled WGS sequence"/>
</dbReference>
<sequence>MRWWEDMEVIGSRSDAGPGPDLSRREAAELTRSAVAAGLVVALVYIACFFVFFLFATLIWFN</sequence>
<keyword evidence="2" id="KW-0472">Membrane</keyword>
<protein>
    <submittedName>
        <fullName evidence="3">Uncharacterized protein</fullName>
    </submittedName>
</protein>
<evidence type="ECO:0000313" key="4">
    <source>
        <dbReference type="Proteomes" id="UP000199208"/>
    </source>
</evidence>
<organism evidence="3 4">
    <name type="scientific">Acidaminobacter hydrogenoformans DSM 2784</name>
    <dbReference type="NCBI Taxonomy" id="1120920"/>
    <lineage>
        <taxon>Bacteria</taxon>
        <taxon>Bacillati</taxon>
        <taxon>Bacillota</taxon>
        <taxon>Clostridia</taxon>
        <taxon>Peptostreptococcales</taxon>
        <taxon>Acidaminobacteraceae</taxon>
        <taxon>Acidaminobacter</taxon>
    </lineage>
</organism>
<accession>A0A1G5RZ54</accession>
<reference evidence="3 4" key="1">
    <citation type="submission" date="2016-10" db="EMBL/GenBank/DDBJ databases">
        <authorList>
            <person name="de Groot N.N."/>
        </authorList>
    </citation>
    <scope>NUCLEOTIDE SEQUENCE [LARGE SCALE GENOMIC DNA]</scope>
    <source>
        <strain evidence="3 4">DSM 2784</strain>
    </source>
</reference>
<feature type="transmembrane region" description="Helical" evidence="2">
    <location>
        <begin position="34"/>
        <end position="61"/>
    </location>
</feature>
<dbReference type="EMBL" id="FMWL01000005">
    <property type="protein sequence ID" value="SCZ78731.1"/>
    <property type="molecule type" value="Genomic_DNA"/>
</dbReference>
<name>A0A1G5RZ54_9FIRM</name>
<dbReference type="AlphaFoldDB" id="A0A1G5RZ54"/>
<dbReference type="RefSeq" id="WP_092590187.1">
    <property type="nucleotide sequence ID" value="NZ_FMWL01000005.1"/>
</dbReference>
<evidence type="ECO:0000256" key="2">
    <source>
        <dbReference type="SAM" id="Phobius"/>
    </source>
</evidence>
<dbReference type="STRING" id="1120920.SAMN03080599_01406"/>